<dbReference type="GeneID" id="24424858"/>
<dbReference type="Pfam" id="PF25563">
    <property type="entry name" value="TPR_SYVN1_N"/>
    <property type="match status" value="1"/>
</dbReference>
<feature type="domain" description="RING-type" evidence="17">
    <location>
        <begin position="299"/>
        <end position="338"/>
    </location>
</feature>
<dbReference type="AlphaFoldDB" id="A0A1R4ABB7"/>
<evidence type="ECO:0000256" key="1">
    <source>
        <dbReference type="ARBA" id="ARBA00000900"/>
    </source>
</evidence>
<evidence type="ECO:0000256" key="5">
    <source>
        <dbReference type="ARBA" id="ARBA00012483"/>
    </source>
</evidence>
<keyword evidence="12" id="KW-0862">Zinc</keyword>
<dbReference type="SUPFAM" id="SSF57850">
    <property type="entry name" value="RING/U-box"/>
    <property type="match status" value="1"/>
</dbReference>
<accession>A0A1R4ABB7</accession>
<gene>
    <name evidence="18" type="ORF">BMR1_03g01120</name>
</gene>
<evidence type="ECO:0000256" key="13">
    <source>
        <dbReference type="ARBA" id="ARBA00022989"/>
    </source>
</evidence>
<sequence length="529" mass="60689">MKLFTLSNYIFASHAFLALYLFRAFSTNDNFYAAIQSLAVQKPAVVAIYNYCFILFLGLCELIMLIFFGQLRHLELEQIVEQGRGFFMDAVLFLVLSKPLINGREIDTLKLIKCLCCLIALKGYHLVLFIRSLHIFQTGIPRVTTMLRNLIVMYILTLIDLSLIFLFYSMSTEKSTFYMWLLFECIGMFQGILCCMSKYLINLADIILIHGLSQKSAYLFYLDFLHDFISLLIFVGFMTVFFLLNPTSLPLYMLVDVIQVIRNLAARMATLFKYRKLTKIIELRFPNATPEQAESQDTCIICREKLDETCKSLDCSHIFHYQCLKSWLIHQISCPLCRKEIVYLDPVELLEEMYLSENVENLLKKIIEKDINQDPFEQFNLTLQGYTNANKSGNEQLYDVEQLSDLKQVYRAMIASVDSCIDLITKFTTIEPQSPSFASALGVVSLDQFERYILLSELPDSHSIGDSSDTNDTVDDNTSAKISSIERRMNLPVKLGVNPSYMASVLGYRMRVIDSMVRAVKALSSNETN</sequence>
<organism evidence="18 19">
    <name type="scientific">Babesia microti (strain RI)</name>
    <dbReference type="NCBI Taxonomy" id="1133968"/>
    <lineage>
        <taxon>Eukaryota</taxon>
        <taxon>Sar</taxon>
        <taxon>Alveolata</taxon>
        <taxon>Apicomplexa</taxon>
        <taxon>Aconoidasida</taxon>
        <taxon>Piroplasmida</taxon>
        <taxon>Babesiidae</taxon>
        <taxon>Babesia</taxon>
    </lineage>
</organism>
<comment type="catalytic activity">
    <reaction evidence="1">
        <text>S-ubiquitinyl-[E2 ubiquitin-conjugating enzyme]-L-cysteine + [acceptor protein]-L-lysine = [E2 ubiquitin-conjugating enzyme]-L-cysteine + N(6)-ubiquitinyl-[acceptor protein]-L-lysine.</text>
        <dbReference type="EC" id="2.3.2.27"/>
    </reaction>
</comment>
<dbReference type="Gene3D" id="3.30.40.10">
    <property type="entry name" value="Zinc/RING finger domain, C3HC4 (zinc finger)"/>
    <property type="match status" value="1"/>
</dbReference>
<dbReference type="InterPro" id="IPR058051">
    <property type="entry name" value="Znf_RING_synoviolin"/>
</dbReference>
<dbReference type="GO" id="GO:0036503">
    <property type="term" value="P:ERAD pathway"/>
    <property type="evidence" value="ECO:0007669"/>
    <property type="project" value="TreeGrafter"/>
</dbReference>
<dbReference type="InterPro" id="IPR050731">
    <property type="entry name" value="HRD1_E3_ubiq-ligases"/>
</dbReference>
<dbReference type="Pfam" id="PF13639">
    <property type="entry name" value="zf-RING_2"/>
    <property type="match status" value="1"/>
</dbReference>
<evidence type="ECO:0000256" key="11">
    <source>
        <dbReference type="ARBA" id="ARBA00022824"/>
    </source>
</evidence>
<dbReference type="GO" id="GO:0043161">
    <property type="term" value="P:proteasome-mediated ubiquitin-dependent protein catabolic process"/>
    <property type="evidence" value="ECO:0007669"/>
    <property type="project" value="TreeGrafter"/>
</dbReference>
<evidence type="ECO:0000256" key="3">
    <source>
        <dbReference type="ARBA" id="ARBA00004906"/>
    </source>
</evidence>
<evidence type="ECO:0000256" key="8">
    <source>
        <dbReference type="ARBA" id="ARBA00022723"/>
    </source>
</evidence>
<comment type="pathway">
    <text evidence="3">Protein modification; protein ubiquitination.</text>
</comment>
<evidence type="ECO:0000256" key="10">
    <source>
        <dbReference type="ARBA" id="ARBA00022786"/>
    </source>
</evidence>
<keyword evidence="13 16" id="KW-1133">Transmembrane helix</keyword>
<dbReference type="VEuPathDB" id="PiroplasmaDB:BMR1_03g01120"/>
<evidence type="ECO:0000313" key="19">
    <source>
        <dbReference type="Proteomes" id="UP000002899"/>
    </source>
</evidence>
<dbReference type="EMBL" id="LN871598">
    <property type="protein sequence ID" value="SJK86309.1"/>
    <property type="molecule type" value="Genomic_DNA"/>
</dbReference>
<evidence type="ECO:0000256" key="16">
    <source>
        <dbReference type="SAM" id="Phobius"/>
    </source>
</evidence>
<keyword evidence="11" id="KW-0256">Endoplasmic reticulum</keyword>
<evidence type="ECO:0000259" key="17">
    <source>
        <dbReference type="PROSITE" id="PS50089"/>
    </source>
</evidence>
<evidence type="ECO:0000256" key="2">
    <source>
        <dbReference type="ARBA" id="ARBA00004477"/>
    </source>
</evidence>
<evidence type="ECO:0000313" key="18">
    <source>
        <dbReference type="EMBL" id="SJK86309.1"/>
    </source>
</evidence>
<evidence type="ECO:0000256" key="15">
    <source>
        <dbReference type="PROSITE-ProRule" id="PRU00175"/>
    </source>
</evidence>
<dbReference type="GO" id="GO:0061630">
    <property type="term" value="F:ubiquitin protein ligase activity"/>
    <property type="evidence" value="ECO:0007669"/>
    <property type="project" value="TreeGrafter"/>
</dbReference>
<dbReference type="GO" id="GO:0012505">
    <property type="term" value="C:endomembrane system"/>
    <property type="evidence" value="ECO:0007669"/>
    <property type="project" value="TreeGrafter"/>
</dbReference>
<name>A0A1R4ABB7_BABMR</name>
<evidence type="ECO:0000256" key="14">
    <source>
        <dbReference type="ARBA" id="ARBA00023136"/>
    </source>
</evidence>
<protein>
    <recommendedName>
        <fullName evidence="5">RING-type E3 ubiquitin transferase</fullName>
        <ecNumber evidence="5">2.3.2.27</ecNumber>
    </recommendedName>
</protein>
<keyword evidence="10" id="KW-0833">Ubl conjugation pathway</keyword>
<dbReference type="SMART" id="SM00184">
    <property type="entry name" value="RING"/>
    <property type="match status" value="1"/>
</dbReference>
<keyword evidence="7 16" id="KW-0812">Transmembrane</keyword>
<feature type="transmembrane region" description="Helical" evidence="16">
    <location>
        <begin position="6"/>
        <end position="25"/>
    </location>
</feature>
<dbReference type="InterPro" id="IPR013083">
    <property type="entry name" value="Znf_RING/FYVE/PHD"/>
</dbReference>
<evidence type="ECO:0000256" key="6">
    <source>
        <dbReference type="ARBA" id="ARBA00022679"/>
    </source>
</evidence>
<dbReference type="OrthoDB" id="8062037at2759"/>
<comment type="similarity">
    <text evidence="4">Belongs to the HRD1 family.</text>
</comment>
<dbReference type="PANTHER" id="PTHR22763">
    <property type="entry name" value="RING ZINC FINGER PROTEIN"/>
    <property type="match status" value="1"/>
</dbReference>
<dbReference type="InterPro" id="IPR001841">
    <property type="entry name" value="Znf_RING"/>
</dbReference>
<comment type="subcellular location">
    <subcellularLocation>
        <location evidence="2">Endoplasmic reticulum membrane</location>
        <topology evidence="2">Multi-pass membrane protein</topology>
    </subcellularLocation>
</comment>
<evidence type="ECO:0000256" key="9">
    <source>
        <dbReference type="ARBA" id="ARBA00022771"/>
    </source>
</evidence>
<keyword evidence="9 15" id="KW-0863">Zinc-finger</keyword>
<keyword evidence="8" id="KW-0479">Metal-binding</keyword>
<keyword evidence="14 16" id="KW-0472">Membrane</keyword>
<dbReference type="Proteomes" id="UP000002899">
    <property type="component" value="Chromosome III"/>
</dbReference>
<dbReference type="GO" id="GO:0008270">
    <property type="term" value="F:zinc ion binding"/>
    <property type="evidence" value="ECO:0007669"/>
    <property type="project" value="UniProtKB-KW"/>
</dbReference>
<reference evidence="18 19" key="2">
    <citation type="journal article" date="2013" name="PLoS ONE">
        <title>Whole genome mapping and re-organization of the nuclear and mitochondrial genomes of Babesia microti isolates.</title>
        <authorList>
            <person name="Cornillot E."/>
            <person name="Dassouli A."/>
            <person name="Garg A."/>
            <person name="Pachikara N."/>
            <person name="Randazzo S."/>
            <person name="Depoix D."/>
            <person name="Carcy B."/>
            <person name="Delbecq S."/>
            <person name="Frutos R."/>
            <person name="Silva J.C."/>
            <person name="Sutton R."/>
            <person name="Krause P.J."/>
            <person name="Mamoun C.B."/>
        </authorList>
    </citation>
    <scope>NUCLEOTIDE SEQUENCE [LARGE SCALE GENOMIC DNA]</scope>
    <source>
        <strain evidence="18 19">RI</strain>
    </source>
</reference>
<dbReference type="PROSITE" id="PS50089">
    <property type="entry name" value="ZF_RING_2"/>
    <property type="match status" value="1"/>
</dbReference>
<dbReference type="PANTHER" id="PTHR22763:SF191">
    <property type="entry name" value="RING FINGER PROTEIN 145 HOMOLOG"/>
    <property type="match status" value="1"/>
</dbReference>
<dbReference type="InterPro" id="IPR057992">
    <property type="entry name" value="TPR_SYVN1_N"/>
</dbReference>
<feature type="transmembrane region" description="Helical" evidence="16">
    <location>
        <begin position="218"/>
        <end position="243"/>
    </location>
</feature>
<evidence type="ECO:0000256" key="7">
    <source>
        <dbReference type="ARBA" id="ARBA00022692"/>
    </source>
</evidence>
<dbReference type="EC" id="2.3.2.27" evidence="5"/>
<feature type="transmembrane region" description="Helical" evidence="16">
    <location>
        <begin position="151"/>
        <end position="171"/>
    </location>
</feature>
<reference evidence="18 19" key="3">
    <citation type="journal article" date="2016" name="Sci. Rep.">
        <title>Genome-wide diversity and gene expression profiling of Babesia microti isolates identify polymorphic genes that mediate host-pathogen interactions.</title>
        <authorList>
            <person name="Silva J.C."/>
            <person name="Cornillot E."/>
            <person name="McCracken C."/>
            <person name="Usmani-Brown S."/>
            <person name="Dwivedi A."/>
            <person name="Ifeonu O.O."/>
            <person name="Crabtree J."/>
            <person name="Gotia H.T."/>
            <person name="Virji A.Z."/>
            <person name="Reynes C."/>
            <person name="Colinge J."/>
            <person name="Kumar V."/>
            <person name="Lawres L."/>
            <person name="Pazzi J.E."/>
            <person name="Pablo J.V."/>
            <person name="Hung C."/>
            <person name="Brancato J."/>
            <person name="Kumari P."/>
            <person name="Orvis J."/>
            <person name="Tretina K."/>
            <person name="Chibucos M."/>
            <person name="Ott S."/>
            <person name="Sadzewicz L."/>
            <person name="Sengamalay N."/>
            <person name="Shetty A.C."/>
            <person name="Su Q."/>
            <person name="Tallon L."/>
            <person name="Fraser C.M."/>
            <person name="Frutos R."/>
            <person name="Molina D.M."/>
            <person name="Krause P.J."/>
            <person name="Ben Mamoun C."/>
        </authorList>
    </citation>
    <scope>NUCLEOTIDE SEQUENCE [LARGE SCALE GENOMIC DNA]</scope>
    <source>
        <strain evidence="18 19">RI</strain>
    </source>
</reference>
<feature type="transmembrane region" description="Helical" evidence="16">
    <location>
        <begin position="46"/>
        <end position="68"/>
    </location>
</feature>
<proteinExistence type="inferred from homology"/>
<dbReference type="CDD" id="cd16479">
    <property type="entry name" value="RING-H2_synoviolin"/>
    <property type="match status" value="1"/>
</dbReference>
<keyword evidence="6" id="KW-0808">Transferase</keyword>
<evidence type="ECO:0000256" key="4">
    <source>
        <dbReference type="ARBA" id="ARBA00010089"/>
    </source>
</evidence>
<dbReference type="KEGG" id="bmic:BMR1_03g01120"/>
<keyword evidence="19" id="KW-1185">Reference proteome</keyword>
<dbReference type="RefSeq" id="XP_021338482.1">
    <property type="nucleotide sequence ID" value="XM_021481899.1"/>
</dbReference>
<reference evidence="18 19" key="1">
    <citation type="journal article" date="2012" name="Nucleic Acids Res.">
        <title>Sequencing of the smallest Apicomplexan genome from the human pathogen Babesia microti.</title>
        <authorList>
            <person name="Cornillot E."/>
            <person name="Hadj-Kaddour K."/>
            <person name="Dassouli A."/>
            <person name="Noel B."/>
            <person name="Ranwez V."/>
            <person name="Vacherie B."/>
            <person name="Augagneur Y."/>
            <person name="Bres V."/>
            <person name="Duclos A."/>
            <person name="Randazzo S."/>
            <person name="Carcy B."/>
            <person name="Debierre-Grockiego F."/>
            <person name="Delbecq S."/>
            <person name="Moubri-Menage K."/>
            <person name="Shams-Eldin H."/>
            <person name="Usmani-Brown S."/>
            <person name="Bringaud F."/>
            <person name="Wincker P."/>
            <person name="Vivares C.P."/>
            <person name="Schwarz R.T."/>
            <person name="Schetters T.P."/>
            <person name="Krause P.J."/>
            <person name="Gorenflot A."/>
            <person name="Berry V."/>
            <person name="Barbe V."/>
            <person name="Ben Mamoun C."/>
        </authorList>
    </citation>
    <scope>NUCLEOTIDE SEQUENCE [LARGE SCALE GENOMIC DNA]</scope>
    <source>
        <strain evidence="18 19">RI</strain>
    </source>
</reference>
<evidence type="ECO:0000256" key="12">
    <source>
        <dbReference type="ARBA" id="ARBA00022833"/>
    </source>
</evidence>